<evidence type="ECO:0000313" key="5">
    <source>
        <dbReference type="Proteomes" id="UP001261624"/>
    </source>
</evidence>
<proteinExistence type="predicted"/>
<dbReference type="InterPro" id="IPR037481">
    <property type="entry name" value="LacX"/>
</dbReference>
<sequence>MKKYTIQNEALSISVLEKGAELCSIKNIEMGTEHIWQADPEIWSSHAPNLFPIIGILKDGQYFYKGETYEMPKHGMLRHNENIRLKEKTTSKLVFELIYSEESLKIYPFKFNFQIIFKLKGKRLKVSHKIINLDSKIMFFSLGGHPAFNAPINNDEKYEDYYLEFDQNMDLNTHILNNEGLVSQKTQKILQNEKKIQLHEHLFDDDALIFKNIPSKEVALKSHLSGTILTVEYSDFKNLGVWAKPGAPYICIEPWLGIADVEGTDQNLETKEGILKLEAGKKFKAAYTIKIE</sequence>
<name>A0ABU3DX47_9FLAO</name>
<keyword evidence="3" id="KW-0106">Calcium</keyword>
<dbReference type="InterPro" id="IPR011013">
    <property type="entry name" value="Gal_mutarotase_sf_dom"/>
</dbReference>
<dbReference type="Gene3D" id="2.70.98.10">
    <property type="match status" value="1"/>
</dbReference>
<dbReference type="Proteomes" id="UP001261624">
    <property type="component" value="Unassembled WGS sequence"/>
</dbReference>
<reference evidence="4 5" key="1">
    <citation type="submission" date="2023-09" db="EMBL/GenBank/DDBJ databases">
        <authorList>
            <person name="Rey-Velasco X."/>
        </authorList>
    </citation>
    <scope>NUCLEOTIDE SEQUENCE [LARGE SCALE GENOMIC DNA]</scope>
    <source>
        <strain evidence="4 5">F188</strain>
    </source>
</reference>
<gene>
    <name evidence="4" type="ORF">RM549_00325</name>
</gene>
<dbReference type="InterPro" id="IPR008183">
    <property type="entry name" value="Aldose_1/G6P_1-epimerase"/>
</dbReference>
<accession>A0ABU3DX47</accession>
<dbReference type="SUPFAM" id="SSF74650">
    <property type="entry name" value="Galactose mutarotase-like"/>
    <property type="match status" value="1"/>
</dbReference>
<comment type="cofactor">
    <cofactor evidence="1">
        <name>Ca(2+)</name>
        <dbReference type="ChEBI" id="CHEBI:29108"/>
    </cofactor>
</comment>
<dbReference type="EMBL" id="JAVRHM010000001">
    <property type="protein sequence ID" value="MDT0688213.1"/>
    <property type="molecule type" value="Genomic_DNA"/>
</dbReference>
<comment type="caution">
    <text evidence="4">The sequence shown here is derived from an EMBL/GenBank/DDBJ whole genome shotgun (WGS) entry which is preliminary data.</text>
</comment>
<dbReference type="InterPro" id="IPR014718">
    <property type="entry name" value="GH-type_carb-bd"/>
</dbReference>
<dbReference type="Pfam" id="PF01263">
    <property type="entry name" value="Aldose_epim"/>
    <property type="match status" value="1"/>
</dbReference>
<comment type="subunit">
    <text evidence="2">Monomer.</text>
</comment>
<keyword evidence="5" id="KW-1185">Reference proteome</keyword>
<dbReference type="RefSeq" id="WP_311679559.1">
    <property type="nucleotide sequence ID" value="NZ_JAVRHM010000001.1"/>
</dbReference>
<evidence type="ECO:0000256" key="1">
    <source>
        <dbReference type="ARBA" id="ARBA00001913"/>
    </source>
</evidence>
<evidence type="ECO:0000256" key="2">
    <source>
        <dbReference type="ARBA" id="ARBA00011245"/>
    </source>
</evidence>
<evidence type="ECO:0000313" key="4">
    <source>
        <dbReference type="EMBL" id="MDT0688213.1"/>
    </source>
</evidence>
<evidence type="ECO:0000256" key="3">
    <source>
        <dbReference type="ARBA" id="ARBA00022837"/>
    </source>
</evidence>
<protein>
    <submittedName>
        <fullName evidence="4">Aldose 1-epimerase family protein</fullName>
    </submittedName>
</protein>
<dbReference type="CDD" id="cd09024">
    <property type="entry name" value="Aldose_epim_lacX"/>
    <property type="match status" value="1"/>
</dbReference>
<organism evidence="4 5">
    <name type="scientific">Autumnicola patrickiae</name>
    <dbReference type="NCBI Taxonomy" id="3075591"/>
    <lineage>
        <taxon>Bacteria</taxon>
        <taxon>Pseudomonadati</taxon>
        <taxon>Bacteroidota</taxon>
        <taxon>Flavobacteriia</taxon>
        <taxon>Flavobacteriales</taxon>
        <taxon>Flavobacteriaceae</taxon>
        <taxon>Autumnicola</taxon>
    </lineage>
</organism>